<comment type="caution">
    <text evidence="1">The sequence shown here is derived from an EMBL/GenBank/DDBJ whole genome shotgun (WGS) entry which is preliminary data.</text>
</comment>
<organism evidence="1 2">
    <name type="scientific">Acer negundo</name>
    <name type="common">Box elder</name>
    <dbReference type="NCBI Taxonomy" id="4023"/>
    <lineage>
        <taxon>Eukaryota</taxon>
        <taxon>Viridiplantae</taxon>
        <taxon>Streptophyta</taxon>
        <taxon>Embryophyta</taxon>
        <taxon>Tracheophyta</taxon>
        <taxon>Spermatophyta</taxon>
        <taxon>Magnoliopsida</taxon>
        <taxon>eudicotyledons</taxon>
        <taxon>Gunneridae</taxon>
        <taxon>Pentapetalae</taxon>
        <taxon>rosids</taxon>
        <taxon>malvids</taxon>
        <taxon>Sapindales</taxon>
        <taxon>Sapindaceae</taxon>
        <taxon>Hippocastanoideae</taxon>
        <taxon>Acereae</taxon>
        <taxon>Acer</taxon>
    </lineage>
</organism>
<proteinExistence type="predicted"/>
<reference evidence="1" key="1">
    <citation type="journal article" date="2022" name="Plant J.">
        <title>Strategies of tolerance reflected in two North American maple genomes.</title>
        <authorList>
            <person name="McEvoy S.L."/>
            <person name="Sezen U.U."/>
            <person name="Trouern-Trend A."/>
            <person name="McMahon S.M."/>
            <person name="Schaberg P.G."/>
            <person name="Yang J."/>
            <person name="Wegrzyn J.L."/>
            <person name="Swenson N.G."/>
        </authorList>
    </citation>
    <scope>NUCLEOTIDE SEQUENCE</scope>
    <source>
        <strain evidence="1">91603</strain>
    </source>
</reference>
<keyword evidence="2" id="KW-1185">Reference proteome</keyword>
<dbReference type="EMBL" id="JAJSOW010000100">
    <property type="protein sequence ID" value="KAI9185068.1"/>
    <property type="molecule type" value="Genomic_DNA"/>
</dbReference>
<accession>A0AAD5J3U9</accession>
<gene>
    <name evidence="1" type="ORF">LWI28_003857</name>
</gene>
<reference evidence="1" key="2">
    <citation type="submission" date="2023-02" db="EMBL/GenBank/DDBJ databases">
        <authorList>
            <person name="Swenson N.G."/>
            <person name="Wegrzyn J.L."/>
            <person name="Mcevoy S.L."/>
        </authorList>
    </citation>
    <scope>NUCLEOTIDE SEQUENCE</scope>
    <source>
        <strain evidence="1">91603</strain>
        <tissue evidence="1">Leaf</tissue>
    </source>
</reference>
<evidence type="ECO:0000313" key="2">
    <source>
        <dbReference type="Proteomes" id="UP001064489"/>
    </source>
</evidence>
<name>A0AAD5J3U9_ACENE</name>
<dbReference type="AlphaFoldDB" id="A0AAD5J3U9"/>
<protein>
    <submittedName>
        <fullName evidence="1">Uncharacterized protein</fullName>
    </submittedName>
</protein>
<sequence>MRYGFIPGPHHAAQEQHYRHFEQLPPQPQTSPLIIICSNGLYLAVRSNFNHERPLHVFDFASNSLKFRFTPPINGSSTTDMSKRSSKSSTTTAAVVFSTLVAVCGSFCHGCASGYSSPAESGIMEDLGLSVATYSVFGSIETGI</sequence>
<evidence type="ECO:0000313" key="1">
    <source>
        <dbReference type="EMBL" id="KAI9185068.1"/>
    </source>
</evidence>
<dbReference type="Proteomes" id="UP001064489">
    <property type="component" value="Chromosome 3"/>
</dbReference>